<name>A0ABZ0N4B9_9GAMM</name>
<evidence type="ECO:0000313" key="2">
    <source>
        <dbReference type="Proteomes" id="UP001302443"/>
    </source>
</evidence>
<dbReference type="EMBL" id="CP135990">
    <property type="protein sequence ID" value="WPA93138.1"/>
    <property type="molecule type" value="Genomic_DNA"/>
</dbReference>
<protein>
    <recommendedName>
        <fullName evidence="3">Sel1 repeat-containing protein</fullName>
    </recommendedName>
</protein>
<dbReference type="PROSITE" id="PS51257">
    <property type="entry name" value="PROKAR_LIPOPROTEIN"/>
    <property type="match status" value="1"/>
</dbReference>
<dbReference type="RefSeq" id="WP_286270233.1">
    <property type="nucleotide sequence ID" value="NZ_CP135990.1"/>
</dbReference>
<sequence length="212" mass="25007">MIRNFTLIIFMLFLCACHGSNDVNKNNIIENSNSYGEYQNKEPSRFLIALQFMYFSEFKKSSSLMKNYDYKKQDYRKIVYDFISLNKKCFDDGIGYKEASKLYYFSLDKFNIPHDAWFFSHIFNALDEKDSEIIWKGYLYAINKGGRNEETAVLMKIWYSMIREATNSSSEKQKDSIAWLSIVRKMPVMNSIENTISEIWTKAILTNIMEGE</sequence>
<evidence type="ECO:0008006" key="3">
    <source>
        <dbReference type="Google" id="ProtNLM"/>
    </source>
</evidence>
<keyword evidence="2" id="KW-1185">Reference proteome</keyword>
<dbReference type="Proteomes" id="UP001302443">
    <property type="component" value="Chromosome"/>
</dbReference>
<organism evidence="1 2">
    <name type="scientific">Providencia zhijiangensis</name>
    <dbReference type="NCBI Taxonomy" id="3053982"/>
    <lineage>
        <taxon>Bacteria</taxon>
        <taxon>Pseudomonadati</taxon>
        <taxon>Pseudomonadota</taxon>
        <taxon>Gammaproteobacteria</taxon>
        <taxon>Enterobacterales</taxon>
        <taxon>Morganellaceae</taxon>
        <taxon>Providencia</taxon>
    </lineage>
</organism>
<evidence type="ECO:0000313" key="1">
    <source>
        <dbReference type="EMBL" id="WPA93138.1"/>
    </source>
</evidence>
<proteinExistence type="predicted"/>
<reference evidence="1 2" key="1">
    <citation type="submission" date="2023-09" db="EMBL/GenBank/DDBJ databases">
        <title>Genomic Revisitation and Reclassification of the Genus Providencia.</title>
        <authorList>
            <person name="Dong X."/>
        </authorList>
    </citation>
    <scope>NUCLEOTIDE SEQUENCE [LARGE SCALE GENOMIC DNA]</scope>
    <source>
        <strain evidence="1 2">D4759</strain>
    </source>
</reference>
<accession>A0ABZ0N4B9</accession>
<gene>
    <name evidence="1" type="ORF">QS795_005055</name>
</gene>